<dbReference type="PANTHER" id="PTHR42928">
    <property type="entry name" value="TRICARBOXYLATE-BINDING PROTEIN"/>
    <property type="match status" value="1"/>
</dbReference>
<dbReference type="eggNOG" id="COG3181">
    <property type="taxonomic scope" value="Bacteria"/>
</dbReference>
<feature type="signal peptide" evidence="2">
    <location>
        <begin position="1"/>
        <end position="25"/>
    </location>
</feature>
<dbReference type="InterPro" id="IPR042100">
    <property type="entry name" value="Bug_dom1"/>
</dbReference>
<dbReference type="RefSeq" id="WP_003054452.1">
    <property type="nucleotide sequence ID" value="NZ_AAUJ02000001.1"/>
</dbReference>
<dbReference type="Pfam" id="PF03401">
    <property type="entry name" value="TctC"/>
    <property type="match status" value="1"/>
</dbReference>
<gene>
    <name evidence="3" type="ORF">CtesDRAFT_PD2041</name>
</gene>
<dbReference type="OrthoDB" id="8898715at2"/>
<dbReference type="SUPFAM" id="SSF53850">
    <property type="entry name" value="Periplasmic binding protein-like II"/>
    <property type="match status" value="1"/>
</dbReference>
<dbReference type="AlphaFoldDB" id="B7WQV0"/>
<dbReference type="Gene3D" id="3.40.190.10">
    <property type="entry name" value="Periplasmic binding protein-like II"/>
    <property type="match status" value="1"/>
</dbReference>
<keyword evidence="2" id="KW-0732">Signal</keyword>
<sequence precursor="true">MMERITRRALLCAGVLGSLALNSNAQSPEVATWPNKAVRIVVPYVPGGTADALGRAIAQHLQTVYKQPFVVDNRAGGAGTIGSAQVAKAVPDGYTLVLSGVGSHVIAPVDIKAFDPVADFTHIAMLGGPPTVLVVHPSLPAKTLAEFVAYARGLQGGLSWGSPGLGTHGDLIGSVFAHNAKYKQTRVGYKGANPAVTDLLGGQIPAAFVTYRTASAYIKAGKLNALAITSPARLPDMPSLPTFAELGYPSLTATTWFALSGPAGMAPALVTKINEEVRRGLKSDAMQKLYASEGIEPQDWNASTFTRYVQTEISRWTPLAKSTSKSAP</sequence>
<comment type="caution">
    <text evidence="3">The sequence shown here is derived from an EMBL/GenBank/DDBJ whole genome shotgun (WGS) entry which is preliminary data.</text>
</comment>
<feature type="chain" id="PRO_5002865711" description="Tripartite tricarboxylate transporter substrate binding protein" evidence="2">
    <location>
        <begin position="26"/>
        <end position="328"/>
    </location>
</feature>
<organism evidence="3 4">
    <name type="scientific">Comamonas testosteroni (strain DSM 14576 / KF-1)</name>
    <name type="common">Pseudomonas testosteroni</name>
    <dbReference type="NCBI Taxonomy" id="399795"/>
    <lineage>
        <taxon>Bacteria</taxon>
        <taxon>Pseudomonadati</taxon>
        <taxon>Pseudomonadota</taxon>
        <taxon>Betaproteobacteria</taxon>
        <taxon>Burkholderiales</taxon>
        <taxon>Comamonadaceae</taxon>
        <taxon>Comamonas</taxon>
    </lineage>
</organism>
<dbReference type="PANTHER" id="PTHR42928:SF5">
    <property type="entry name" value="BLR1237 PROTEIN"/>
    <property type="match status" value="1"/>
</dbReference>
<dbReference type="PIRSF" id="PIRSF017082">
    <property type="entry name" value="YflP"/>
    <property type="match status" value="1"/>
</dbReference>
<evidence type="ECO:0000256" key="1">
    <source>
        <dbReference type="ARBA" id="ARBA00006987"/>
    </source>
</evidence>
<dbReference type="InterPro" id="IPR005064">
    <property type="entry name" value="BUG"/>
</dbReference>
<evidence type="ECO:0008006" key="5">
    <source>
        <dbReference type="Google" id="ProtNLM"/>
    </source>
</evidence>
<dbReference type="Gene3D" id="3.40.190.150">
    <property type="entry name" value="Bordetella uptake gene, domain 1"/>
    <property type="match status" value="1"/>
</dbReference>
<reference evidence="3 4" key="1">
    <citation type="journal article" date="2004" name="Appl. Environ. Microbiol.">
        <title>Mineralization of individual congeners of linear alkylbenzenesulfonate by defined pairs of heterotrophic bacteria.</title>
        <authorList>
            <person name="Schleheck D."/>
            <person name="Knepper T.P."/>
            <person name="Fischer K."/>
            <person name="Cook A.M."/>
        </authorList>
    </citation>
    <scope>NUCLEOTIDE SEQUENCE [LARGE SCALE GENOMIC DNA]</scope>
    <source>
        <strain evidence="4">DSM 14576 / KF-1</strain>
    </source>
</reference>
<evidence type="ECO:0000313" key="4">
    <source>
        <dbReference type="Proteomes" id="UP000003039"/>
    </source>
</evidence>
<dbReference type="EMBL" id="AAUJ02000001">
    <property type="protein sequence ID" value="EED67095.1"/>
    <property type="molecule type" value="Genomic_DNA"/>
</dbReference>
<comment type="similarity">
    <text evidence="1">Belongs to the UPF0065 (bug) family.</text>
</comment>
<proteinExistence type="inferred from homology"/>
<evidence type="ECO:0000313" key="3">
    <source>
        <dbReference type="EMBL" id="EED67095.1"/>
    </source>
</evidence>
<dbReference type="CDD" id="cd07012">
    <property type="entry name" value="PBP2_Bug_TTT"/>
    <property type="match status" value="1"/>
</dbReference>
<dbReference type="Proteomes" id="UP000003039">
    <property type="component" value="Unassembled WGS sequence"/>
</dbReference>
<accession>B7WQV0</accession>
<evidence type="ECO:0000256" key="2">
    <source>
        <dbReference type="SAM" id="SignalP"/>
    </source>
</evidence>
<protein>
    <recommendedName>
        <fullName evidence="5">Tripartite tricarboxylate transporter substrate binding protein</fullName>
    </recommendedName>
</protein>
<name>B7WQV0_COMTK</name>